<evidence type="ECO:0000259" key="3">
    <source>
        <dbReference type="PROSITE" id="PS50158"/>
    </source>
</evidence>
<dbReference type="InterPro" id="IPR036875">
    <property type="entry name" value="Znf_CCHC_sf"/>
</dbReference>
<comment type="caution">
    <text evidence="4">The sequence shown here is derived from an EMBL/GenBank/DDBJ whole genome shotgun (WGS) entry which is preliminary data.</text>
</comment>
<accession>A0A9W7GW22</accession>
<dbReference type="OrthoDB" id="1731207at2759"/>
<feature type="region of interest" description="Disordered" evidence="2">
    <location>
        <begin position="240"/>
        <end position="295"/>
    </location>
</feature>
<gene>
    <name evidence="4" type="ORF">HRI_000333800</name>
</gene>
<dbReference type="AlphaFoldDB" id="A0A9W7GW22"/>
<evidence type="ECO:0000256" key="1">
    <source>
        <dbReference type="PROSITE-ProRule" id="PRU00047"/>
    </source>
</evidence>
<keyword evidence="5" id="KW-1185">Reference proteome</keyword>
<dbReference type="GO" id="GO:0003676">
    <property type="term" value="F:nucleic acid binding"/>
    <property type="evidence" value="ECO:0007669"/>
    <property type="project" value="InterPro"/>
</dbReference>
<feature type="domain" description="CCHC-type" evidence="3">
    <location>
        <begin position="302"/>
        <end position="317"/>
    </location>
</feature>
<dbReference type="InterPro" id="IPR005162">
    <property type="entry name" value="Retrotrans_gag_dom"/>
</dbReference>
<dbReference type="PANTHER" id="PTHR35046:SF9">
    <property type="entry name" value="RNA-DIRECTED DNA POLYMERASE"/>
    <property type="match status" value="1"/>
</dbReference>
<dbReference type="PANTHER" id="PTHR35046">
    <property type="entry name" value="ZINC KNUCKLE (CCHC-TYPE) FAMILY PROTEIN"/>
    <property type="match status" value="1"/>
</dbReference>
<dbReference type="EMBL" id="BSYR01000004">
    <property type="protein sequence ID" value="GMI66645.1"/>
    <property type="molecule type" value="Genomic_DNA"/>
</dbReference>
<keyword evidence="1" id="KW-0863">Zinc-finger</keyword>
<protein>
    <recommendedName>
        <fullName evidence="3">CCHC-type domain-containing protein</fullName>
    </recommendedName>
</protein>
<evidence type="ECO:0000313" key="5">
    <source>
        <dbReference type="Proteomes" id="UP001165190"/>
    </source>
</evidence>
<organism evidence="4 5">
    <name type="scientific">Hibiscus trionum</name>
    <name type="common">Flower of an hour</name>
    <dbReference type="NCBI Taxonomy" id="183268"/>
    <lineage>
        <taxon>Eukaryota</taxon>
        <taxon>Viridiplantae</taxon>
        <taxon>Streptophyta</taxon>
        <taxon>Embryophyta</taxon>
        <taxon>Tracheophyta</taxon>
        <taxon>Spermatophyta</taxon>
        <taxon>Magnoliopsida</taxon>
        <taxon>eudicotyledons</taxon>
        <taxon>Gunneridae</taxon>
        <taxon>Pentapetalae</taxon>
        <taxon>rosids</taxon>
        <taxon>malvids</taxon>
        <taxon>Malvales</taxon>
        <taxon>Malvaceae</taxon>
        <taxon>Malvoideae</taxon>
        <taxon>Hibiscus</taxon>
    </lineage>
</organism>
<feature type="region of interest" description="Disordered" evidence="2">
    <location>
        <begin position="1"/>
        <end position="61"/>
    </location>
</feature>
<keyword evidence="1" id="KW-0862">Zinc</keyword>
<feature type="compositionally biased region" description="Basic and acidic residues" evidence="2">
    <location>
        <begin position="14"/>
        <end position="30"/>
    </location>
</feature>
<reference evidence="4" key="1">
    <citation type="submission" date="2023-05" db="EMBL/GenBank/DDBJ databases">
        <title>Genome and transcriptome analyses reveal genes involved in the formation of fine ridges on petal epidermal cells in Hibiscus trionum.</title>
        <authorList>
            <person name="Koshimizu S."/>
            <person name="Masuda S."/>
            <person name="Ishii T."/>
            <person name="Shirasu K."/>
            <person name="Hoshino A."/>
            <person name="Arita M."/>
        </authorList>
    </citation>
    <scope>NUCLEOTIDE SEQUENCE</scope>
    <source>
        <strain evidence="4">Hamamatsu line</strain>
    </source>
</reference>
<dbReference type="GO" id="GO:0008270">
    <property type="term" value="F:zinc ion binding"/>
    <property type="evidence" value="ECO:0007669"/>
    <property type="project" value="UniProtKB-KW"/>
</dbReference>
<feature type="compositionally biased region" description="Acidic residues" evidence="2">
    <location>
        <begin position="31"/>
        <end position="44"/>
    </location>
</feature>
<dbReference type="Pfam" id="PF03732">
    <property type="entry name" value="Retrotrans_gag"/>
    <property type="match status" value="1"/>
</dbReference>
<dbReference type="Gene3D" id="4.10.60.10">
    <property type="entry name" value="Zinc finger, CCHC-type"/>
    <property type="match status" value="1"/>
</dbReference>
<feature type="compositionally biased region" description="Low complexity" evidence="2">
    <location>
        <begin position="249"/>
        <end position="264"/>
    </location>
</feature>
<evidence type="ECO:0000256" key="2">
    <source>
        <dbReference type="SAM" id="MobiDB-lite"/>
    </source>
</evidence>
<dbReference type="Proteomes" id="UP001165190">
    <property type="component" value="Unassembled WGS sequence"/>
</dbReference>
<sequence length="356" mass="41292">MDRLLQQRLGPMQERLDHLEGRSQRRHNSDHEEEYEGEVDEELIDERASQQSLRRQEPRYQRARARVDDNLSNIKITIPHFQGRTDPEAYLAWEKKVEHIFECHNYSEIKKVKLAAIEFTDYALIWWDQLTSSRRRNGEHPISTWNEMKAVMRRRFVPTHYHRELFNKLQNLTQGNRSVEDYFKEMEVAMIRANIDEDREATMARFLSGLDPNIAVVIELQHYVEIEDMVHMAIKVEKQLKRKGSTRTYGGASSRSGQSSYKRSPPIPPNERGAPPKGSKANAETSKGKAPNVPNRSRDIQCFKCLGRGHIASQCPNRNTMLLRDDGEVESEQEEEDEIAAIQESEGDDIEYAAEG</sequence>
<evidence type="ECO:0000313" key="4">
    <source>
        <dbReference type="EMBL" id="GMI66645.1"/>
    </source>
</evidence>
<dbReference type="PROSITE" id="PS50158">
    <property type="entry name" value="ZF_CCHC"/>
    <property type="match status" value="1"/>
</dbReference>
<name>A0A9W7GW22_HIBTR</name>
<feature type="region of interest" description="Disordered" evidence="2">
    <location>
        <begin position="327"/>
        <end position="356"/>
    </location>
</feature>
<keyword evidence="1" id="KW-0479">Metal-binding</keyword>
<proteinExistence type="predicted"/>
<dbReference type="InterPro" id="IPR001878">
    <property type="entry name" value="Znf_CCHC"/>
</dbReference>
<dbReference type="SUPFAM" id="SSF57756">
    <property type="entry name" value="Retrovirus zinc finger-like domains"/>
    <property type="match status" value="1"/>
</dbReference>
<dbReference type="SMART" id="SM00343">
    <property type="entry name" value="ZnF_C2HC"/>
    <property type="match status" value="1"/>
</dbReference>